<organism evidence="3 4">
    <name type="scientific">Lignipirellula cremea</name>
    <dbReference type="NCBI Taxonomy" id="2528010"/>
    <lineage>
        <taxon>Bacteria</taxon>
        <taxon>Pseudomonadati</taxon>
        <taxon>Planctomycetota</taxon>
        <taxon>Planctomycetia</taxon>
        <taxon>Pirellulales</taxon>
        <taxon>Pirellulaceae</taxon>
        <taxon>Lignipirellula</taxon>
    </lineage>
</organism>
<name>A0A518DZJ7_9BACT</name>
<dbReference type="AlphaFoldDB" id="A0A518DZJ7"/>
<evidence type="ECO:0000313" key="3">
    <source>
        <dbReference type="EMBL" id="QDU97270.1"/>
    </source>
</evidence>
<protein>
    <submittedName>
        <fullName evidence="3">Putative oxidoreductase YbiC</fullName>
        <ecNumber evidence="3">1.1.1.-</ecNumber>
    </submittedName>
</protein>
<dbReference type="EC" id="1.1.1.-" evidence="3"/>
<keyword evidence="2 3" id="KW-0560">Oxidoreductase</keyword>
<dbReference type="EMBL" id="CP036433">
    <property type="protein sequence ID" value="QDU97270.1"/>
    <property type="molecule type" value="Genomic_DNA"/>
</dbReference>
<gene>
    <name evidence="3" type="primary">ybiC</name>
    <name evidence="3" type="ORF">Pla8534_51160</name>
</gene>
<keyword evidence="4" id="KW-1185">Reference proteome</keyword>
<dbReference type="SUPFAM" id="SSF89733">
    <property type="entry name" value="L-sulfolactate dehydrogenase-like"/>
    <property type="match status" value="1"/>
</dbReference>
<dbReference type="Gene3D" id="1.10.1530.10">
    <property type="match status" value="1"/>
</dbReference>
<comment type="similarity">
    <text evidence="1">Belongs to the LDH2/MDH2 oxidoreductase family.</text>
</comment>
<accession>A0A518DZJ7</accession>
<dbReference type="InterPro" id="IPR036111">
    <property type="entry name" value="Mal/L-sulfo/L-lacto_DH-like_sf"/>
</dbReference>
<dbReference type="PANTHER" id="PTHR11091:SF0">
    <property type="entry name" value="MALATE DEHYDROGENASE"/>
    <property type="match status" value="1"/>
</dbReference>
<evidence type="ECO:0000313" key="4">
    <source>
        <dbReference type="Proteomes" id="UP000317648"/>
    </source>
</evidence>
<dbReference type="InterPro" id="IPR043144">
    <property type="entry name" value="Mal/L-sulf/L-lact_DH-like_ah"/>
</dbReference>
<dbReference type="InterPro" id="IPR003767">
    <property type="entry name" value="Malate/L-lactate_DH-like"/>
</dbReference>
<sequence length="350" mass="36903">MPSIPADVLRTFACQLLSAGGASAEEAEIVAASLVDSNLRGYDSHGVMRIPSYVQMLNDGVLISGAELAIESEGDSRVVGDANWGIGQVQASRLLDRLMEKSRACGVAIGTLLHAGHIGRLGEYCERAAAEGLVTMLMVNSHGAAVRVAPPGGKEPRLSTNPIAIGVPNGEEPLVLDFSTSATAEGKVRVKKIAGEQCPPGWLLDSEGRPTTDPNLLYGTPPGSILPMGGDQSYKGFGLSLMIDILCGALSGGVTARRDRYPKLGNCVFMMVLNPALFGGVDHFRNEVAQLVEYVRSCPTVAGVDQITLPGDPERRLFAARQETGLTLDSENWQQLVNLGEQLGLAAPSV</sequence>
<evidence type="ECO:0000256" key="1">
    <source>
        <dbReference type="ARBA" id="ARBA00006056"/>
    </source>
</evidence>
<dbReference type="RefSeq" id="WP_145056056.1">
    <property type="nucleotide sequence ID" value="NZ_CP036433.1"/>
</dbReference>
<dbReference type="KEGG" id="lcre:Pla8534_51160"/>
<dbReference type="InterPro" id="IPR043143">
    <property type="entry name" value="Mal/L-sulf/L-lact_DH-like_NADP"/>
</dbReference>
<dbReference type="Proteomes" id="UP000317648">
    <property type="component" value="Chromosome"/>
</dbReference>
<reference evidence="3 4" key="1">
    <citation type="submission" date="2019-02" db="EMBL/GenBank/DDBJ databases">
        <title>Deep-cultivation of Planctomycetes and their phenomic and genomic characterization uncovers novel biology.</title>
        <authorList>
            <person name="Wiegand S."/>
            <person name="Jogler M."/>
            <person name="Boedeker C."/>
            <person name="Pinto D."/>
            <person name="Vollmers J."/>
            <person name="Rivas-Marin E."/>
            <person name="Kohn T."/>
            <person name="Peeters S.H."/>
            <person name="Heuer A."/>
            <person name="Rast P."/>
            <person name="Oberbeckmann S."/>
            <person name="Bunk B."/>
            <person name="Jeske O."/>
            <person name="Meyerdierks A."/>
            <person name="Storesund J.E."/>
            <person name="Kallscheuer N."/>
            <person name="Luecker S."/>
            <person name="Lage O.M."/>
            <person name="Pohl T."/>
            <person name="Merkel B.J."/>
            <person name="Hornburger P."/>
            <person name="Mueller R.-W."/>
            <person name="Bruemmer F."/>
            <person name="Labrenz M."/>
            <person name="Spormann A.M."/>
            <person name="Op den Camp H."/>
            <person name="Overmann J."/>
            <person name="Amann R."/>
            <person name="Jetten M.S.M."/>
            <person name="Mascher T."/>
            <person name="Medema M.H."/>
            <person name="Devos D.P."/>
            <person name="Kaster A.-K."/>
            <person name="Ovreas L."/>
            <person name="Rohde M."/>
            <person name="Galperin M.Y."/>
            <person name="Jogler C."/>
        </authorList>
    </citation>
    <scope>NUCLEOTIDE SEQUENCE [LARGE SCALE GENOMIC DNA]</scope>
    <source>
        <strain evidence="3 4">Pla85_3_4</strain>
    </source>
</reference>
<dbReference type="Gene3D" id="3.30.1370.60">
    <property type="entry name" value="Hypothetical oxidoreductase yiak, domain 2"/>
    <property type="match status" value="1"/>
</dbReference>
<dbReference type="PANTHER" id="PTHR11091">
    <property type="entry name" value="OXIDOREDUCTASE-RELATED"/>
    <property type="match status" value="1"/>
</dbReference>
<evidence type="ECO:0000256" key="2">
    <source>
        <dbReference type="ARBA" id="ARBA00023002"/>
    </source>
</evidence>
<dbReference type="Pfam" id="PF02615">
    <property type="entry name" value="Ldh_2"/>
    <property type="match status" value="1"/>
</dbReference>
<proteinExistence type="inferred from homology"/>
<dbReference type="OrthoDB" id="9769447at2"/>
<dbReference type="GO" id="GO:0016491">
    <property type="term" value="F:oxidoreductase activity"/>
    <property type="evidence" value="ECO:0007669"/>
    <property type="project" value="UniProtKB-KW"/>
</dbReference>